<evidence type="ECO:0000313" key="5">
    <source>
        <dbReference type="Proteomes" id="UP000748308"/>
    </source>
</evidence>
<dbReference type="Gene3D" id="3.40.30.10">
    <property type="entry name" value="Glutaredoxin"/>
    <property type="match status" value="1"/>
</dbReference>
<evidence type="ECO:0000256" key="2">
    <source>
        <dbReference type="PIRSR" id="PIRSR037031-51"/>
    </source>
</evidence>
<dbReference type="InterPro" id="IPR036249">
    <property type="entry name" value="Thioredoxin-like_sf"/>
</dbReference>
<dbReference type="AlphaFoldDB" id="A0A937X6F1"/>
<dbReference type="PANTHER" id="PTHR36450">
    <property type="entry name" value="THIOREDOXIN"/>
    <property type="match status" value="1"/>
</dbReference>
<gene>
    <name evidence="4" type="ORF">FJY75_02590</name>
</gene>
<dbReference type="NCBIfam" id="TIGR00412">
    <property type="entry name" value="redox_disulf_2"/>
    <property type="match status" value="1"/>
</dbReference>
<dbReference type="Proteomes" id="UP000748308">
    <property type="component" value="Unassembled WGS sequence"/>
</dbReference>
<dbReference type="InterPro" id="IPR005243">
    <property type="entry name" value="THIRX-like_proc"/>
</dbReference>
<proteinExistence type="predicted"/>
<evidence type="ECO:0000313" key="4">
    <source>
        <dbReference type="EMBL" id="MBM3316718.1"/>
    </source>
</evidence>
<organism evidence="4 5">
    <name type="scientific">Eiseniibacteriota bacterium</name>
    <dbReference type="NCBI Taxonomy" id="2212470"/>
    <lineage>
        <taxon>Bacteria</taxon>
        <taxon>Candidatus Eiseniibacteriota</taxon>
    </lineage>
</organism>
<evidence type="ECO:0000256" key="1">
    <source>
        <dbReference type="PIRSR" id="PIRSR037031-50"/>
    </source>
</evidence>
<feature type="domain" description="Thioredoxin-like fold" evidence="3">
    <location>
        <begin position="3"/>
        <end position="76"/>
    </location>
</feature>
<feature type="active site" description="Nucleophile" evidence="1">
    <location>
        <position position="11"/>
    </location>
</feature>
<comment type="caution">
    <text evidence="4">The sequence shown here is derived from an EMBL/GenBank/DDBJ whole genome shotgun (WGS) entry which is preliminary data.</text>
</comment>
<feature type="active site" description="Nucleophile" evidence="1">
    <location>
        <position position="14"/>
    </location>
</feature>
<protein>
    <submittedName>
        <fullName evidence="4">TM0996/MTH895 family glutaredoxin-like protein</fullName>
    </submittedName>
</protein>
<keyword evidence="2" id="KW-0676">Redox-active center</keyword>
<dbReference type="EMBL" id="VGIY01000035">
    <property type="protein sequence ID" value="MBM3316718.1"/>
    <property type="molecule type" value="Genomic_DNA"/>
</dbReference>
<dbReference type="SUPFAM" id="SSF52833">
    <property type="entry name" value="Thioredoxin-like"/>
    <property type="match status" value="1"/>
</dbReference>
<dbReference type="PANTHER" id="PTHR36450:SF1">
    <property type="entry name" value="THIOREDOXIN"/>
    <property type="match status" value="1"/>
</dbReference>
<dbReference type="Pfam" id="PF13192">
    <property type="entry name" value="Thioredoxin_3"/>
    <property type="match status" value="1"/>
</dbReference>
<sequence length="83" mass="8646">MKQILILGTGCPKCEQLARNATLAVGQLGIEAEVTKVTKIDDIMKHGVMMTPGLVIDGQVKSVGKVPSAEDIRAMLGGGEGRA</sequence>
<dbReference type="PIRSF" id="PIRSF037031">
    <property type="entry name" value="Redox_disulphide_2"/>
    <property type="match status" value="1"/>
</dbReference>
<keyword evidence="2" id="KW-1015">Disulfide bond</keyword>
<feature type="disulfide bond" description="Redox-active" evidence="2">
    <location>
        <begin position="11"/>
        <end position="14"/>
    </location>
</feature>
<reference evidence="4" key="1">
    <citation type="submission" date="2019-03" db="EMBL/GenBank/DDBJ databases">
        <title>Lake Tanganyika Metagenome-Assembled Genomes (MAGs).</title>
        <authorList>
            <person name="Tran P."/>
        </authorList>
    </citation>
    <scope>NUCLEOTIDE SEQUENCE</scope>
    <source>
        <strain evidence="4">M_DeepCast_400m_m2_100</strain>
    </source>
</reference>
<evidence type="ECO:0000259" key="3">
    <source>
        <dbReference type="Pfam" id="PF13192"/>
    </source>
</evidence>
<accession>A0A937X6F1</accession>
<dbReference type="InterPro" id="IPR012336">
    <property type="entry name" value="Thioredoxin-like_fold"/>
</dbReference>
<name>A0A937X6F1_UNCEI</name>